<protein>
    <submittedName>
        <fullName evidence="4">Topoisomerase II-associated protein PAT1</fullName>
    </submittedName>
</protein>
<dbReference type="GO" id="GO:0000290">
    <property type="term" value="P:deadenylation-dependent decapping of nuclear-transcribed mRNA"/>
    <property type="evidence" value="ECO:0007669"/>
    <property type="project" value="InterPro"/>
</dbReference>
<evidence type="ECO:0000256" key="2">
    <source>
        <dbReference type="ARBA" id="ARBA00022490"/>
    </source>
</evidence>
<dbReference type="OrthoDB" id="74835at2759"/>
<accession>A0A9E7G901</accession>
<dbReference type="PANTHER" id="PTHR21551">
    <property type="entry name" value="TOPOISOMERASE II-ASSOCIATED PROTEIN PAT1"/>
    <property type="match status" value="1"/>
</dbReference>
<dbReference type="EMBL" id="CP097508">
    <property type="protein sequence ID" value="URE11161.1"/>
    <property type="molecule type" value="Genomic_DNA"/>
</dbReference>
<proteinExistence type="predicted"/>
<dbReference type="Proteomes" id="UP001055439">
    <property type="component" value="Chromosome 6"/>
</dbReference>
<evidence type="ECO:0000256" key="3">
    <source>
        <dbReference type="SAM" id="MobiDB-lite"/>
    </source>
</evidence>
<dbReference type="AlphaFoldDB" id="A0A9E7G901"/>
<comment type="subcellular location">
    <subcellularLocation>
        <location evidence="1">Cytoplasm</location>
        <location evidence="1">P-body</location>
    </subcellularLocation>
</comment>
<dbReference type="GO" id="GO:0033962">
    <property type="term" value="P:P-body assembly"/>
    <property type="evidence" value="ECO:0007669"/>
    <property type="project" value="TreeGrafter"/>
</dbReference>
<dbReference type="InterPro" id="IPR039900">
    <property type="entry name" value="Pat1-like"/>
</dbReference>
<organism evidence="4 5">
    <name type="scientific">Musa troglodytarum</name>
    <name type="common">fe'i banana</name>
    <dbReference type="NCBI Taxonomy" id="320322"/>
    <lineage>
        <taxon>Eukaryota</taxon>
        <taxon>Viridiplantae</taxon>
        <taxon>Streptophyta</taxon>
        <taxon>Embryophyta</taxon>
        <taxon>Tracheophyta</taxon>
        <taxon>Spermatophyta</taxon>
        <taxon>Magnoliopsida</taxon>
        <taxon>Liliopsida</taxon>
        <taxon>Zingiberales</taxon>
        <taxon>Musaceae</taxon>
        <taxon>Musa</taxon>
    </lineage>
</organism>
<sequence>MRGLGAEGSPNPNGGTRESGDGGAGNSLFDASRYAFFGKDVMEEVELGGLEDDDTDGNGGFVGLDDEEYKFPSVSDREFEGLGSLSEIDDLESTFMKLNRVVSEPRSVGVIGDRGSFSRESSSTADWAQEADFPSWIDQEILDAEDVQEGKRWWSQPDATLSQFSELKPLYRTSSYPQQQQQELSSELNPVPKSSFTSYPPPGGQCYPSFHLTRHSSLPSVTAALQIPVPSPYSSPQHHMGGLSHGLHYGVNSQFTPHGVSSINIPRNYWLNQTSLYPREHPSQLSNLLQQQLPLPNGLIPSRIVSQQQHQRLQQVQPSLTHFLHLQPNLFSLHNPPPRKMKKFDAVIGMSNSRDHRSKTSHRGRQNIWLSQQSSETGSLKTDSGCQFRSKYMSAEEIGSILRMQHSATHITDPYVDDYYYQACLAKKSAGSRPKHNFCPTAIKDPPSRSRGSNESLAYFQVDTLGRVQFSSIRRPRPLLEVDMPSSSGDDRKSSIKPLEQEPMLAARITIEDCISLLLDVDDIDRVLQVNQPQDGGLQLKRRRQVLLEVIAASLQLVDPLGPGKADHSVGFAPKDDLVFLRIVTLPKGRKLLCRYLHLLIPGSHLTRVVCMAVFRHLRFLFGGLPSDSGAAETTTNLAKAVSLCACNMELSALSACLAAVVCSSEQPPLRPLGSSAGDGASIIIKSVLDRATDLLADPHAANNYTVSSRNLWQASFDAFFGLLTKYCLSKYDSIMQMLLMQAPSTAVMGSEATRAISREMPVELLHASLPHTNEHQRKVLLDFAQRSMPVVRVSTHGEWCQHICKYVVGVATNWIRTFVGFAPACSSRELDFDAILVLCATITRITPWLKGFVDASRVLQIPGCHTRSCEALSLLLSCGSSLQGRADATLYL</sequence>
<evidence type="ECO:0000256" key="1">
    <source>
        <dbReference type="ARBA" id="ARBA00004201"/>
    </source>
</evidence>
<feature type="region of interest" description="Disordered" evidence="3">
    <location>
        <begin position="1"/>
        <end position="26"/>
    </location>
</feature>
<reference evidence="4" key="1">
    <citation type="submission" date="2022-05" db="EMBL/GenBank/DDBJ databases">
        <title>The Musa troglodytarum L. genome provides insights into the mechanism of non-climacteric behaviour and enrichment of carotenoids.</title>
        <authorList>
            <person name="Wang J."/>
        </authorList>
    </citation>
    <scope>NUCLEOTIDE SEQUENCE</scope>
    <source>
        <tissue evidence="4">Leaf</tissue>
    </source>
</reference>
<keyword evidence="5" id="KW-1185">Reference proteome</keyword>
<dbReference type="PANTHER" id="PTHR21551:SF0">
    <property type="entry name" value="PROTEIN ASSOCIATED WITH TOPO II RELATED-1, ISOFORM A"/>
    <property type="match status" value="1"/>
</dbReference>
<dbReference type="GO" id="GO:0003723">
    <property type="term" value="F:RNA binding"/>
    <property type="evidence" value="ECO:0007669"/>
    <property type="project" value="TreeGrafter"/>
</dbReference>
<keyword evidence="2" id="KW-0963">Cytoplasm</keyword>
<name>A0A9E7G901_9LILI</name>
<dbReference type="GO" id="GO:0000932">
    <property type="term" value="C:P-body"/>
    <property type="evidence" value="ECO:0007669"/>
    <property type="project" value="UniProtKB-SubCell"/>
</dbReference>
<evidence type="ECO:0000313" key="4">
    <source>
        <dbReference type="EMBL" id="URE11161.1"/>
    </source>
</evidence>
<gene>
    <name evidence="4" type="ORF">MUK42_22192</name>
</gene>
<evidence type="ECO:0000313" key="5">
    <source>
        <dbReference type="Proteomes" id="UP001055439"/>
    </source>
</evidence>